<feature type="compositionally biased region" description="Basic residues" evidence="1">
    <location>
        <begin position="1"/>
        <end position="11"/>
    </location>
</feature>
<evidence type="ECO:0000256" key="1">
    <source>
        <dbReference type="SAM" id="MobiDB-lite"/>
    </source>
</evidence>
<dbReference type="EMBL" id="HBGU01031602">
    <property type="protein sequence ID" value="CAD9454302.1"/>
    <property type="molecule type" value="Transcribed_RNA"/>
</dbReference>
<protein>
    <submittedName>
        <fullName evidence="2">Uncharacterized protein</fullName>
    </submittedName>
</protein>
<feature type="region of interest" description="Disordered" evidence="1">
    <location>
        <begin position="1"/>
        <end position="50"/>
    </location>
</feature>
<feature type="compositionally biased region" description="Pro residues" evidence="1">
    <location>
        <begin position="17"/>
        <end position="39"/>
    </location>
</feature>
<dbReference type="AlphaFoldDB" id="A0A7S2DGX5"/>
<name>A0A7S2DGX5_9EUKA</name>
<organism evidence="2">
    <name type="scientific">Haptolina brevifila</name>
    <dbReference type="NCBI Taxonomy" id="156173"/>
    <lineage>
        <taxon>Eukaryota</taxon>
        <taxon>Haptista</taxon>
        <taxon>Haptophyta</taxon>
        <taxon>Prymnesiophyceae</taxon>
        <taxon>Prymnesiales</taxon>
        <taxon>Prymnesiaceae</taxon>
        <taxon>Haptolina</taxon>
    </lineage>
</organism>
<proteinExistence type="predicted"/>
<sequence>MERISSIRRRQLAQPNVLPPSPMPPPPPLQLPPLTPRSTPPSALAFGRPRHRTSCPFRTTALCAAMVVAGAPTRSPAPHFRRTRQQRCATVPCCTPCSLGAASRSCAFRSRSTYDDASWDACGSPHFCWCVYTVRCQL</sequence>
<accession>A0A7S2DGX5</accession>
<gene>
    <name evidence="2" type="ORF">CBRE1094_LOCUS17268</name>
</gene>
<evidence type="ECO:0000313" key="2">
    <source>
        <dbReference type="EMBL" id="CAD9454302.1"/>
    </source>
</evidence>
<reference evidence="2" key="1">
    <citation type="submission" date="2021-01" db="EMBL/GenBank/DDBJ databases">
        <authorList>
            <person name="Corre E."/>
            <person name="Pelletier E."/>
            <person name="Niang G."/>
            <person name="Scheremetjew M."/>
            <person name="Finn R."/>
            <person name="Kale V."/>
            <person name="Holt S."/>
            <person name="Cochrane G."/>
            <person name="Meng A."/>
            <person name="Brown T."/>
            <person name="Cohen L."/>
        </authorList>
    </citation>
    <scope>NUCLEOTIDE SEQUENCE</scope>
    <source>
        <strain evidence="2">UTEX LB 985</strain>
    </source>
</reference>